<organism evidence="1 2">
    <name type="scientific">Melia azedarach</name>
    <name type="common">Chinaberry tree</name>
    <dbReference type="NCBI Taxonomy" id="155640"/>
    <lineage>
        <taxon>Eukaryota</taxon>
        <taxon>Viridiplantae</taxon>
        <taxon>Streptophyta</taxon>
        <taxon>Embryophyta</taxon>
        <taxon>Tracheophyta</taxon>
        <taxon>Spermatophyta</taxon>
        <taxon>Magnoliopsida</taxon>
        <taxon>eudicotyledons</taxon>
        <taxon>Gunneridae</taxon>
        <taxon>Pentapetalae</taxon>
        <taxon>rosids</taxon>
        <taxon>malvids</taxon>
        <taxon>Sapindales</taxon>
        <taxon>Meliaceae</taxon>
        <taxon>Melia</taxon>
    </lineage>
</organism>
<dbReference type="Proteomes" id="UP001164539">
    <property type="component" value="Chromosome 12"/>
</dbReference>
<evidence type="ECO:0000313" key="2">
    <source>
        <dbReference type="Proteomes" id="UP001164539"/>
    </source>
</evidence>
<reference evidence="1 2" key="1">
    <citation type="journal article" date="2023" name="Science">
        <title>Complex scaffold remodeling in plant triterpene biosynthesis.</title>
        <authorList>
            <person name="De La Pena R."/>
            <person name="Hodgson H."/>
            <person name="Liu J.C."/>
            <person name="Stephenson M.J."/>
            <person name="Martin A.C."/>
            <person name="Owen C."/>
            <person name="Harkess A."/>
            <person name="Leebens-Mack J."/>
            <person name="Jimenez L.E."/>
            <person name="Osbourn A."/>
            <person name="Sattely E.S."/>
        </authorList>
    </citation>
    <scope>NUCLEOTIDE SEQUENCE [LARGE SCALE GENOMIC DNA]</scope>
    <source>
        <strain evidence="2">cv. JPN11</strain>
        <tissue evidence="1">Leaf</tissue>
    </source>
</reference>
<comment type="caution">
    <text evidence="1">The sequence shown here is derived from an EMBL/GenBank/DDBJ whole genome shotgun (WGS) entry which is preliminary data.</text>
</comment>
<keyword evidence="2" id="KW-1185">Reference proteome</keyword>
<dbReference type="EMBL" id="CM051405">
    <property type="protein sequence ID" value="KAJ4704705.1"/>
    <property type="molecule type" value="Genomic_DNA"/>
</dbReference>
<evidence type="ECO:0000313" key="1">
    <source>
        <dbReference type="EMBL" id="KAJ4704705.1"/>
    </source>
</evidence>
<name>A0ACC1WZT6_MELAZ</name>
<accession>A0ACC1WZT6</accession>
<sequence length="84" mass="9230">MSERPRRHQRRPSQSVFINFDDLSAPVSDNVGVDKFESPQPSDQAQSSPQIRVPLAPSPEEAHPPAEAQGNVTKDDNKPTGIKN</sequence>
<proteinExistence type="predicted"/>
<gene>
    <name evidence="1" type="ORF">OWV82_021577</name>
</gene>
<protein>
    <submittedName>
        <fullName evidence="1">Uncharacterized protein</fullName>
    </submittedName>
</protein>